<evidence type="ECO:0000256" key="1">
    <source>
        <dbReference type="SAM" id="MobiDB-lite"/>
    </source>
</evidence>
<evidence type="ECO:0000313" key="2">
    <source>
        <dbReference type="EMBL" id="EUA06713.1"/>
    </source>
</evidence>
<dbReference type="AlphaFoldDB" id="X7YJL7"/>
<gene>
    <name evidence="2" type="ORF">I553_0730</name>
</gene>
<proteinExistence type="predicted"/>
<dbReference type="EMBL" id="JAOB01000093">
    <property type="protein sequence ID" value="EUA06713.1"/>
    <property type="molecule type" value="Genomic_DNA"/>
</dbReference>
<dbReference type="PATRIC" id="fig|1299334.3.peg.10306"/>
<comment type="caution">
    <text evidence="2">The sequence shown here is derived from an EMBL/GenBank/DDBJ whole genome shotgun (WGS) entry which is preliminary data.</text>
</comment>
<feature type="region of interest" description="Disordered" evidence="1">
    <location>
        <begin position="49"/>
        <end position="72"/>
    </location>
</feature>
<protein>
    <submittedName>
        <fullName evidence="2">Uncharacterized protein</fullName>
    </submittedName>
</protein>
<accession>X7YJL7</accession>
<sequence>MRVGCSSTRTPRHRRLAADQLAGAALSRDLVEDSFGRAVRLAQERISFPMPGSRPTGQRVVVPHPYDRTYVR</sequence>
<name>X7YJL7_MYCXE</name>
<organism evidence="2">
    <name type="scientific">Mycobacterium xenopi 4042</name>
    <dbReference type="NCBI Taxonomy" id="1299334"/>
    <lineage>
        <taxon>Bacteria</taxon>
        <taxon>Bacillati</taxon>
        <taxon>Actinomycetota</taxon>
        <taxon>Actinomycetes</taxon>
        <taxon>Mycobacteriales</taxon>
        <taxon>Mycobacteriaceae</taxon>
        <taxon>Mycobacterium</taxon>
    </lineage>
</organism>
<reference evidence="2" key="1">
    <citation type="submission" date="2014-01" db="EMBL/GenBank/DDBJ databases">
        <authorList>
            <person name="Brown-Elliot B."/>
            <person name="Wallace R."/>
            <person name="Lenaerts A."/>
            <person name="Ordway D."/>
            <person name="DeGroote M.A."/>
            <person name="Parker T."/>
            <person name="Sizemore C."/>
            <person name="Tallon L.J."/>
            <person name="Sadzewicz L.K."/>
            <person name="Sengamalay N."/>
            <person name="Fraser C.M."/>
            <person name="Hine E."/>
            <person name="Shefchek K.A."/>
            <person name="Das S.P."/>
            <person name="Tettelin H."/>
        </authorList>
    </citation>
    <scope>NUCLEOTIDE SEQUENCE [LARGE SCALE GENOMIC DNA]</scope>
    <source>
        <strain evidence="2">4042</strain>
    </source>
</reference>